<proteinExistence type="predicted"/>
<evidence type="ECO:0000313" key="1">
    <source>
        <dbReference type="EMBL" id="WQJ53824.1"/>
    </source>
</evidence>
<protein>
    <submittedName>
        <fullName evidence="1">Uncharacterized protein</fullName>
    </submittedName>
</protein>
<keyword evidence="2" id="KW-1185">Reference proteome</keyword>
<dbReference type="Proteomes" id="UP001358193">
    <property type="component" value="Segment"/>
</dbReference>
<name>A0ABZ0Z716_9CAUD</name>
<reference evidence="1 2" key="1">
    <citation type="submission" date="2023-11" db="EMBL/GenBank/DDBJ databases">
        <authorList>
            <person name="Cook R."/>
            <person name="Crisci M."/>
            <person name="Pye H."/>
            <person name="Adriaenssens E."/>
            <person name="Santini J."/>
        </authorList>
    </citation>
    <scope>NUCLEOTIDE SEQUENCE [LARGE SCALE GENOMIC DNA]</scope>
    <source>
        <strain evidence="1">Lak_Megaphage_Sonny</strain>
    </source>
</reference>
<dbReference type="EMBL" id="OR769223">
    <property type="protein sequence ID" value="WQJ53824.1"/>
    <property type="molecule type" value="Genomic_DNA"/>
</dbReference>
<evidence type="ECO:0000313" key="2">
    <source>
        <dbReference type="Proteomes" id="UP001358193"/>
    </source>
</evidence>
<sequence>MEIYKKLYEAINTGIQKALVLDDEDDVSIIYQHKKICNTIDFMEQYVNELLKGFDIRNAYIKIYDLYKKTGCMYHVKNYNELKIIIIISANIFYGLDLNWLDVSDITDMHGLFSPYYDCNGEKCNYLVSEPLKKANLNISDWDLSHVTNMDDIDYGCDNFKI</sequence>
<accession>A0ABZ0Z716</accession>
<organism evidence="1 2">
    <name type="scientific">phage Lak_Megaphage_Sonny</name>
    <dbReference type="NCBI Taxonomy" id="3109229"/>
    <lineage>
        <taxon>Viruses</taxon>
        <taxon>Duplodnaviria</taxon>
        <taxon>Heunggongvirae</taxon>
        <taxon>Uroviricota</taxon>
        <taxon>Caudoviricetes</taxon>
        <taxon>Caudoviricetes code 15 clade</taxon>
    </lineage>
</organism>